<dbReference type="OrthoDB" id="1055148at2759"/>
<dbReference type="SUPFAM" id="SSF48264">
    <property type="entry name" value="Cytochrome P450"/>
    <property type="match status" value="1"/>
</dbReference>
<dbReference type="eggNOG" id="KOG0156">
    <property type="taxonomic scope" value="Eukaryota"/>
</dbReference>
<dbReference type="KEGG" id="bze:COCCADRAFT_42012"/>
<dbReference type="InterPro" id="IPR002401">
    <property type="entry name" value="Cyt_P450_E_grp-I"/>
</dbReference>
<evidence type="ECO:0000256" key="7">
    <source>
        <dbReference type="RuleBase" id="RU000461"/>
    </source>
</evidence>
<keyword evidence="2 6" id="KW-0479">Metal-binding</keyword>
<dbReference type="GeneID" id="19149621"/>
<feature type="binding site" description="axial binding residue" evidence="6">
    <location>
        <position position="418"/>
    </location>
    <ligand>
        <name>heme</name>
        <dbReference type="ChEBI" id="CHEBI:30413"/>
    </ligand>
    <ligandPart>
        <name>Fe</name>
        <dbReference type="ChEBI" id="CHEBI:18248"/>
    </ligandPart>
</feature>
<dbReference type="GO" id="GO:0004497">
    <property type="term" value="F:monooxygenase activity"/>
    <property type="evidence" value="ECO:0007669"/>
    <property type="project" value="UniProtKB-KW"/>
</dbReference>
<evidence type="ECO:0000256" key="4">
    <source>
        <dbReference type="ARBA" id="ARBA00023004"/>
    </source>
</evidence>
<evidence type="ECO:0008006" key="10">
    <source>
        <dbReference type="Google" id="ProtNLM"/>
    </source>
</evidence>
<dbReference type="GO" id="GO:0020037">
    <property type="term" value="F:heme binding"/>
    <property type="evidence" value="ECO:0007669"/>
    <property type="project" value="InterPro"/>
</dbReference>
<dbReference type="AlphaFoldDB" id="W6XNX4"/>
<evidence type="ECO:0000256" key="6">
    <source>
        <dbReference type="PIRSR" id="PIRSR602401-1"/>
    </source>
</evidence>
<comment type="similarity">
    <text evidence="1 7">Belongs to the cytochrome P450 family.</text>
</comment>
<gene>
    <name evidence="8" type="ORF">COCCADRAFT_42012</name>
</gene>
<dbReference type="GO" id="GO:0016705">
    <property type="term" value="F:oxidoreductase activity, acting on paired donors, with incorporation or reduction of molecular oxygen"/>
    <property type="evidence" value="ECO:0007669"/>
    <property type="project" value="InterPro"/>
</dbReference>
<evidence type="ECO:0000256" key="5">
    <source>
        <dbReference type="ARBA" id="ARBA00023033"/>
    </source>
</evidence>
<name>W6XNX4_COCC2</name>
<dbReference type="PANTHER" id="PTHR46300">
    <property type="entry name" value="P450, PUTATIVE (EUROFUNG)-RELATED-RELATED"/>
    <property type="match status" value="1"/>
</dbReference>
<evidence type="ECO:0000313" key="8">
    <source>
        <dbReference type="EMBL" id="EUC27178.1"/>
    </source>
</evidence>
<dbReference type="Pfam" id="PF00067">
    <property type="entry name" value="p450"/>
    <property type="match status" value="1"/>
</dbReference>
<reference evidence="8 9" key="1">
    <citation type="journal article" date="2013" name="PLoS Genet.">
        <title>Comparative genome structure, secondary metabolite, and effector coding capacity across Cochliobolus pathogens.</title>
        <authorList>
            <person name="Condon B.J."/>
            <person name="Leng Y."/>
            <person name="Wu D."/>
            <person name="Bushley K.E."/>
            <person name="Ohm R.A."/>
            <person name="Otillar R."/>
            <person name="Martin J."/>
            <person name="Schackwitz W."/>
            <person name="Grimwood J."/>
            <person name="MohdZainudin N."/>
            <person name="Xue C."/>
            <person name="Wang R."/>
            <person name="Manning V.A."/>
            <person name="Dhillon B."/>
            <person name="Tu Z.J."/>
            <person name="Steffenson B.J."/>
            <person name="Salamov A."/>
            <person name="Sun H."/>
            <person name="Lowry S."/>
            <person name="LaButti K."/>
            <person name="Han J."/>
            <person name="Copeland A."/>
            <person name="Lindquist E."/>
            <person name="Barry K."/>
            <person name="Schmutz J."/>
            <person name="Baker S.E."/>
            <person name="Ciuffetti L.M."/>
            <person name="Grigoriev I.V."/>
            <person name="Zhong S."/>
            <person name="Turgeon B.G."/>
        </authorList>
    </citation>
    <scope>NUCLEOTIDE SEQUENCE [LARGE SCALE GENOMIC DNA]</scope>
    <source>
        <strain evidence="8 9">26-R-13</strain>
    </source>
</reference>
<organism evidence="8 9">
    <name type="scientific">Cochliobolus carbonum (strain 26-R-13)</name>
    <name type="common">Maize leaf spot fungus</name>
    <name type="synonym">Bipolaris zeicola</name>
    <dbReference type="NCBI Taxonomy" id="930089"/>
    <lineage>
        <taxon>Eukaryota</taxon>
        <taxon>Fungi</taxon>
        <taxon>Dikarya</taxon>
        <taxon>Ascomycota</taxon>
        <taxon>Pezizomycotina</taxon>
        <taxon>Dothideomycetes</taxon>
        <taxon>Pleosporomycetidae</taxon>
        <taxon>Pleosporales</taxon>
        <taxon>Pleosporineae</taxon>
        <taxon>Pleosporaceae</taxon>
        <taxon>Bipolaris</taxon>
    </lineage>
</organism>
<dbReference type="Proteomes" id="UP000053841">
    <property type="component" value="Unassembled WGS sequence"/>
</dbReference>
<evidence type="ECO:0000256" key="2">
    <source>
        <dbReference type="ARBA" id="ARBA00022723"/>
    </source>
</evidence>
<protein>
    <recommendedName>
        <fullName evidence="10">Cytochrome P450</fullName>
    </recommendedName>
</protein>
<proteinExistence type="inferred from homology"/>
<evidence type="ECO:0000313" key="9">
    <source>
        <dbReference type="Proteomes" id="UP000053841"/>
    </source>
</evidence>
<keyword evidence="3 7" id="KW-0560">Oxidoreductase</keyword>
<dbReference type="RefSeq" id="XP_007718517.1">
    <property type="nucleotide sequence ID" value="XM_007720327.1"/>
</dbReference>
<dbReference type="InterPro" id="IPR050364">
    <property type="entry name" value="Cytochrome_P450_fung"/>
</dbReference>
<evidence type="ECO:0000256" key="1">
    <source>
        <dbReference type="ARBA" id="ARBA00010617"/>
    </source>
</evidence>
<dbReference type="PRINTS" id="PR00463">
    <property type="entry name" value="EP450I"/>
</dbReference>
<dbReference type="Gene3D" id="1.10.630.10">
    <property type="entry name" value="Cytochrome P450"/>
    <property type="match status" value="1"/>
</dbReference>
<comment type="cofactor">
    <cofactor evidence="6">
        <name>heme</name>
        <dbReference type="ChEBI" id="CHEBI:30413"/>
    </cofactor>
</comment>
<sequence>MAVLQQLVSEASRRASPNLGLLIFFLVILYRFLKIASRPRDYPPDGPIFSLKLGQSTTIVLSDGQVIHDLVDLRESDYADRPKLWVRELFDGSRIIMRGYDDLWRIERKLYHMDLNLTVARKYLPYQELETLQMLTQINDDPENFVLHVGRMMGSMATSIAYGFRLPNTTDLLTHEMLENLPGFFHCVVKSQILDWYPSLKPFVNLIPRVMNPWAKEALAAYQDEKRVFERAYERGIQGRLPCFATDIEASKSKSRILTDHAAVYICIAFEGGADTTRYTLQGLFKAMALFPEAQNTAQVELDKVVGPSTLPSGDHLTSLKYIRCTARELVRWMPNAINGSIPHATVAEDKYRGYRIPSGAAVVLAVWSASHDSQDFDDPRTFRPERKDPETSLLEALNAPSPKSRGFYVFGSGRRICPGMHVAENTLLLAIARILCKIVQRSAERMAIIDKEWENLAADCLDADENYKQSMFNKL</sequence>
<dbReference type="GO" id="GO:0005506">
    <property type="term" value="F:iron ion binding"/>
    <property type="evidence" value="ECO:0007669"/>
    <property type="project" value="InterPro"/>
</dbReference>
<keyword evidence="9" id="KW-1185">Reference proteome</keyword>
<dbReference type="PROSITE" id="PS00086">
    <property type="entry name" value="CYTOCHROME_P450"/>
    <property type="match status" value="1"/>
</dbReference>
<dbReference type="InterPro" id="IPR036396">
    <property type="entry name" value="Cyt_P450_sf"/>
</dbReference>
<accession>W6XNX4</accession>
<dbReference type="EMBL" id="KI964986">
    <property type="protein sequence ID" value="EUC27178.1"/>
    <property type="molecule type" value="Genomic_DNA"/>
</dbReference>
<dbReference type="InterPro" id="IPR017972">
    <property type="entry name" value="Cyt_P450_CS"/>
</dbReference>
<keyword evidence="5 7" id="KW-0503">Monooxygenase</keyword>
<dbReference type="HOGENOM" id="CLU_001570_2_1_1"/>
<keyword evidence="4 6" id="KW-0408">Iron</keyword>
<keyword evidence="6 7" id="KW-0349">Heme</keyword>
<dbReference type="InterPro" id="IPR001128">
    <property type="entry name" value="Cyt_P450"/>
</dbReference>
<evidence type="ECO:0000256" key="3">
    <source>
        <dbReference type="ARBA" id="ARBA00023002"/>
    </source>
</evidence>
<dbReference type="PANTHER" id="PTHR46300:SF2">
    <property type="entry name" value="CYTOCHROME P450 MONOOXYGENASE ALNH-RELATED"/>
    <property type="match status" value="1"/>
</dbReference>